<dbReference type="AlphaFoldDB" id="A0A6C0L325"/>
<organism evidence="2">
    <name type="scientific">viral metagenome</name>
    <dbReference type="NCBI Taxonomy" id="1070528"/>
    <lineage>
        <taxon>unclassified sequences</taxon>
        <taxon>metagenomes</taxon>
        <taxon>organismal metagenomes</taxon>
    </lineage>
</organism>
<reference evidence="2" key="1">
    <citation type="journal article" date="2020" name="Nature">
        <title>Giant virus diversity and host interactions through global metagenomics.</title>
        <authorList>
            <person name="Schulz F."/>
            <person name="Roux S."/>
            <person name="Paez-Espino D."/>
            <person name="Jungbluth S."/>
            <person name="Walsh D.A."/>
            <person name="Denef V.J."/>
            <person name="McMahon K.D."/>
            <person name="Konstantinidis K.T."/>
            <person name="Eloe-Fadrosh E.A."/>
            <person name="Kyrpides N.C."/>
            <person name="Woyke T."/>
        </authorList>
    </citation>
    <scope>NUCLEOTIDE SEQUENCE</scope>
    <source>
        <strain evidence="2">GVMAG-S-ERX555907-94</strain>
    </source>
</reference>
<evidence type="ECO:0000313" key="2">
    <source>
        <dbReference type="EMBL" id="QHU23250.1"/>
    </source>
</evidence>
<feature type="compositionally biased region" description="Basic and acidic residues" evidence="1">
    <location>
        <begin position="1"/>
        <end position="18"/>
    </location>
</feature>
<sequence length="167" mass="19523">MDLKNILKEEEESSTKDIRVHKKPMQLRDIENRSSSRKIGENVFETQETMKELINEEKKNSYKKPWNKLDLGLKINRLKHFIEKESVEKELSEELTSELSSVLLNGCRSNKLNKNSDINYNIEQGEIIGIKALHYTPKIGLRINEVKKTKHGNKSKSNIDRFIKTKK</sequence>
<feature type="region of interest" description="Disordered" evidence="1">
    <location>
        <begin position="1"/>
        <end position="23"/>
    </location>
</feature>
<evidence type="ECO:0000256" key="1">
    <source>
        <dbReference type="SAM" id="MobiDB-lite"/>
    </source>
</evidence>
<accession>A0A6C0L325</accession>
<dbReference type="EMBL" id="MN741026">
    <property type="protein sequence ID" value="QHU23250.1"/>
    <property type="molecule type" value="Genomic_DNA"/>
</dbReference>
<name>A0A6C0L325_9ZZZZ</name>
<proteinExistence type="predicted"/>
<protein>
    <submittedName>
        <fullName evidence="2">Uncharacterized protein</fullName>
    </submittedName>
</protein>